<organism evidence="3 4">
    <name type="scientific">Prymnesium parvum</name>
    <name type="common">Toxic golden alga</name>
    <dbReference type="NCBI Taxonomy" id="97485"/>
    <lineage>
        <taxon>Eukaryota</taxon>
        <taxon>Haptista</taxon>
        <taxon>Haptophyta</taxon>
        <taxon>Prymnesiophyceae</taxon>
        <taxon>Prymnesiales</taxon>
        <taxon>Prymnesiaceae</taxon>
        <taxon>Prymnesium</taxon>
    </lineage>
</organism>
<evidence type="ECO:0000313" key="3">
    <source>
        <dbReference type="EMBL" id="KAL1495147.1"/>
    </source>
</evidence>
<keyword evidence="4" id="KW-1185">Reference proteome</keyword>
<dbReference type="PANTHER" id="PTHR10098">
    <property type="entry name" value="RAPSYN-RELATED"/>
    <property type="match status" value="1"/>
</dbReference>
<evidence type="ECO:0000256" key="2">
    <source>
        <dbReference type="SAM" id="MobiDB-lite"/>
    </source>
</evidence>
<protein>
    <recommendedName>
        <fullName evidence="5">MalT-like TPR region domain-containing protein</fullName>
    </recommendedName>
</protein>
<evidence type="ECO:0000256" key="1">
    <source>
        <dbReference type="PROSITE-ProRule" id="PRU00339"/>
    </source>
</evidence>
<dbReference type="Proteomes" id="UP001515480">
    <property type="component" value="Unassembled WGS sequence"/>
</dbReference>
<accession>A0AB34IBG9</accession>
<feature type="repeat" description="TPR" evidence="1">
    <location>
        <begin position="313"/>
        <end position="346"/>
    </location>
</feature>
<dbReference type="Gene3D" id="1.25.40.10">
    <property type="entry name" value="Tetratricopeptide repeat domain"/>
    <property type="match status" value="1"/>
</dbReference>
<comment type="caution">
    <text evidence="3">The sequence shown here is derived from an EMBL/GenBank/DDBJ whole genome shotgun (WGS) entry which is preliminary data.</text>
</comment>
<dbReference type="InterPro" id="IPR019734">
    <property type="entry name" value="TPR_rpt"/>
</dbReference>
<name>A0AB34IBG9_PRYPA</name>
<proteinExistence type="predicted"/>
<keyword evidence="1" id="KW-0802">TPR repeat</keyword>
<feature type="compositionally biased region" description="Pro residues" evidence="2">
    <location>
        <begin position="9"/>
        <end position="20"/>
    </location>
</feature>
<gene>
    <name evidence="3" type="ORF">AB1Y20_017012</name>
</gene>
<evidence type="ECO:0000313" key="4">
    <source>
        <dbReference type="Proteomes" id="UP001515480"/>
    </source>
</evidence>
<dbReference type="PROSITE" id="PS50005">
    <property type="entry name" value="TPR"/>
    <property type="match status" value="1"/>
</dbReference>
<dbReference type="Pfam" id="PF13176">
    <property type="entry name" value="TPR_7"/>
    <property type="match status" value="1"/>
</dbReference>
<dbReference type="AlphaFoldDB" id="A0AB34IBG9"/>
<dbReference type="InterPro" id="IPR011990">
    <property type="entry name" value="TPR-like_helical_dom_sf"/>
</dbReference>
<dbReference type="PANTHER" id="PTHR10098:SF108">
    <property type="entry name" value="TETRATRICOPEPTIDE REPEAT PROTEIN 28"/>
    <property type="match status" value="1"/>
</dbReference>
<feature type="region of interest" description="Disordered" evidence="2">
    <location>
        <begin position="1"/>
        <end position="52"/>
    </location>
</feature>
<sequence length="377" mass="40618">MVLLNTPSRAPPPSALPPPQIGRLPAPSSPHVHADPARRRLAASPPPHHPWKAASAWAQHELLQQPAGRLAHHAAQMPRVSQPLRVEPPAEYNAPARVQSLHAGKRSPEMALSSKLARRPLTGVPTAKAHPEKMRDYAVLASACRRAGKPTVASHLVFNRGVLFENMGETGAALKCYKDLLRASLEAGDAVGEALACNAIGVLRMSGAADEKSLNEAISYHQQHLAVADIPGKFIAHCNLGLAYQALEKWEEATASHQHALRYAIRMSSLAGESLACGHLGMVSKLADVATAKACTERQLRLASTLLDERGREDAYLQLGGLAHLEGSWEEAQQYYEQALRVAQNSKDNGGSDIARCNVGLVQGNVEFEQFLRSHTG</sequence>
<dbReference type="SMART" id="SM00028">
    <property type="entry name" value="TPR"/>
    <property type="match status" value="3"/>
</dbReference>
<reference evidence="3 4" key="1">
    <citation type="journal article" date="2024" name="Science">
        <title>Giant polyketide synthase enzymes in the biosynthesis of giant marine polyether toxins.</title>
        <authorList>
            <person name="Fallon T.R."/>
            <person name="Shende V.V."/>
            <person name="Wierzbicki I.H."/>
            <person name="Pendleton A.L."/>
            <person name="Watervoot N.F."/>
            <person name="Auber R.P."/>
            <person name="Gonzalez D.J."/>
            <person name="Wisecaver J.H."/>
            <person name="Moore B.S."/>
        </authorList>
    </citation>
    <scope>NUCLEOTIDE SEQUENCE [LARGE SCALE GENOMIC DNA]</scope>
    <source>
        <strain evidence="3 4">12B1</strain>
    </source>
</reference>
<evidence type="ECO:0008006" key="5">
    <source>
        <dbReference type="Google" id="ProtNLM"/>
    </source>
</evidence>
<dbReference type="SUPFAM" id="SSF48452">
    <property type="entry name" value="TPR-like"/>
    <property type="match status" value="1"/>
</dbReference>
<dbReference type="EMBL" id="JBGBPQ010000033">
    <property type="protein sequence ID" value="KAL1495147.1"/>
    <property type="molecule type" value="Genomic_DNA"/>
</dbReference>